<dbReference type="InterPro" id="IPR027417">
    <property type="entry name" value="P-loop_NTPase"/>
</dbReference>
<keyword evidence="2 10" id="KW-0690">Ribosome biogenesis</keyword>
<organism evidence="13 14">
    <name type="scientific">Qiania dongpingensis</name>
    <dbReference type="NCBI Taxonomy" id="2763669"/>
    <lineage>
        <taxon>Bacteria</taxon>
        <taxon>Bacillati</taxon>
        <taxon>Bacillota</taxon>
        <taxon>Clostridia</taxon>
        <taxon>Lachnospirales</taxon>
        <taxon>Lachnospiraceae</taxon>
        <taxon>Qiania</taxon>
    </lineage>
</organism>
<comment type="subcellular location">
    <subcellularLocation>
        <location evidence="10">Cytoplasm</location>
    </subcellularLocation>
</comment>
<dbReference type="Proteomes" id="UP000515823">
    <property type="component" value="Chromosome"/>
</dbReference>
<evidence type="ECO:0000256" key="2">
    <source>
        <dbReference type="ARBA" id="ARBA00022517"/>
    </source>
</evidence>
<keyword evidence="4 10" id="KW-0699">rRNA-binding</keyword>
<evidence type="ECO:0000256" key="6">
    <source>
        <dbReference type="ARBA" id="ARBA00022801"/>
    </source>
</evidence>
<keyword evidence="6 10" id="KW-0378">Hydrolase</keyword>
<dbReference type="PROSITE" id="PS50936">
    <property type="entry name" value="ENGC_GTPASE"/>
    <property type="match status" value="1"/>
</dbReference>
<comment type="function">
    <text evidence="10">One of several proteins that assist in the late maturation steps of the functional core of the 30S ribosomal subunit. Helps release RbfA from mature subunits. May play a role in the assembly of ribosomal proteins into the subunit. Circularly permuted GTPase that catalyzes slow GTP hydrolysis, GTPase activity is stimulated by the 30S ribosomal subunit.</text>
</comment>
<evidence type="ECO:0000256" key="4">
    <source>
        <dbReference type="ARBA" id="ARBA00022730"/>
    </source>
</evidence>
<evidence type="ECO:0000256" key="1">
    <source>
        <dbReference type="ARBA" id="ARBA00022490"/>
    </source>
</evidence>
<dbReference type="Gene3D" id="3.40.50.300">
    <property type="entry name" value="P-loop containing nucleotide triphosphate hydrolases"/>
    <property type="match status" value="1"/>
</dbReference>
<dbReference type="PANTHER" id="PTHR32120">
    <property type="entry name" value="SMALL RIBOSOMAL SUBUNIT BIOGENESIS GTPASE RSGA"/>
    <property type="match status" value="1"/>
</dbReference>
<proteinExistence type="inferred from homology"/>
<dbReference type="KEGG" id="qdo:H9Q78_03165"/>
<dbReference type="GO" id="GO:0042274">
    <property type="term" value="P:ribosomal small subunit biogenesis"/>
    <property type="evidence" value="ECO:0007669"/>
    <property type="project" value="UniProtKB-UniRule"/>
</dbReference>
<feature type="domain" description="CP-type G" evidence="12">
    <location>
        <begin position="66"/>
        <end position="224"/>
    </location>
</feature>
<dbReference type="Pfam" id="PF16745">
    <property type="entry name" value="RsgA_N"/>
    <property type="match status" value="1"/>
</dbReference>
<dbReference type="CDD" id="cd01854">
    <property type="entry name" value="YjeQ_EngC"/>
    <property type="match status" value="1"/>
</dbReference>
<feature type="binding site" evidence="10">
    <location>
        <position position="253"/>
    </location>
    <ligand>
        <name>Zn(2+)</name>
        <dbReference type="ChEBI" id="CHEBI:29105"/>
    </ligand>
</feature>
<keyword evidence="5 10" id="KW-0547">Nucleotide-binding</keyword>
<dbReference type="GO" id="GO:0019843">
    <property type="term" value="F:rRNA binding"/>
    <property type="evidence" value="ECO:0007669"/>
    <property type="project" value="UniProtKB-KW"/>
</dbReference>
<name>A0A7G9G5T9_9FIRM</name>
<keyword evidence="7 10" id="KW-0862">Zinc</keyword>
<dbReference type="EC" id="3.6.1.-" evidence="10"/>
<dbReference type="EMBL" id="CP060634">
    <property type="protein sequence ID" value="QNM06171.1"/>
    <property type="molecule type" value="Genomic_DNA"/>
</dbReference>
<dbReference type="GO" id="GO:0005525">
    <property type="term" value="F:GTP binding"/>
    <property type="evidence" value="ECO:0007669"/>
    <property type="project" value="UniProtKB-UniRule"/>
</dbReference>
<feature type="binding site" evidence="10">
    <location>
        <position position="248"/>
    </location>
    <ligand>
        <name>Zn(2+)</name>
        <dbReference type="ChEBI" id="CHEBI:29105"/>
    </ligand>
</feature>
<dbReference type="NCBIfam" id="TIGR00157">
    <property type="entry name" value="ribosome small subunit-dependent GTPase A"/>
    <property type="match status" value="1"/>
</dbReference>
<feature type="binding site" evidence="10">
    <location>
        <begin position="166"/>
        <end position="174"/>
    </location>
    <ligand>
        <name>GTP</name>
        <dbReference type="ChEBI" id="CHEBI:37565"/>
    </ligand>
</feature>
<dbReference type="HAMAP" id="MF_01820">
    <property type="entry name" value="GTPase_RsgA"/>
    <property type="match status" value="1"/>
</dbReference>
<evidence type="ECO:0000259" key="11">
    <source>
        <dbReference type="PROSITE" id="PS50936"/>
    </source>
</evidence>
<feature type="binding site" evidence="10">
    <location>
        <begin position="115"/>
        <end position="118"/>
    </location>
    <ligand>
        <name>GTP</name>
        <dbReference type="ChEBI" id="CHEBI:37565"/>
    </ligand>
</feature>
<dbReference type="PROSITE" id="PS51721">
    <property type="entry name" value="G_CP"/>
    <property type="match status" value="1"/>
</dbReference>
<dbReference type="Pfam" id="PF03193">
    <property type="entry name" value="RsgA_GTPase"/>
    <property type="match status" value="1"/>
</dbReference>
<feature type="domain" description="EngC GTPase" evidence="11">
    <location>
        <begin position="75"/>
        <end position="222"/>
    </location>
</feature>
<dbReference type="InterPro" id="IPR012340">
    <property type="entry name" value="NA-bd_OB-fold"/>
</dbReference>
<dbReference type="CDD" id="cd04466">
    <property type="entry name" value="S1_YloQ_GTPase"/>
    <property type="match status" value="1"/>
</dbReference>
<accession>A0A7G9G5T9</accession>
<dbReference type="InterPro" id="IPR010914">
    <property type="entry name" value="RsgA_GTPase_dom"/>
</dbReference>
<evidence type="ECO:0000313" key="13">
    <source>
        <dbReference type="EMBL" id="QNM06171.1"/>
    </source>
</evidence>
<evidence type="ECO:0000256" key="8">
    <source>
        <dbReference type="ARBA" id="ARBA00022884"/>
    </source>
</evidence>
<dbReference type="RefSeq" id="WP_249303558.1">
    <property type="nucleotide sequence ID" value="NZ_CP060634.1"/>
</dbReference>
<evidence type="ECO:0000259" key="12">
    <source>
        <dbReference type="PROSITE" id="PS51721"/>
    </source>
</evidence>
<feature type="binding site" evidence="10">
    <location>
        <position position="255"/>
    </location>
    <ligand>
        <name>Zn(2+)</name>
        <dbReference type="ChEBI" id="CHEBI:29105"/>
    </ligand>
</feature>
<comment type="subunit">
    <text evidence="10">Monomer. Associates with 30S ribosomal subunit, binds 16S rRNA.</text>
</comment>
<keyword evidence="1 10" id="KW-0963">Cytoplasm</keyword>
<comment type="cofactor">
    <cofactor evidence="10">
        <name>Zn(2+)</name>
        <dbReference type="ChEBI" id="CHEBI:29105"/>
    </cofactor>
    <text evidence="10">Binds 1 zinc ion per subunit.</text>
</comment>
<dbReference type="InterPro" id="IPR031944">
    <property type="entry name" value="RsgA_N"/>
</dbReference>
<sequence>MTKGKIIKGIAGFYYVHDGHSRVYECKAKGIFRSQGKKPLVGDDVAVDVLNEEEKLGNITEIFPRKNSLIRPASANVDQALVIFAVKEPEPNLNLLDRFLIMMGMQEIPCHICFNKVDLSGGDTAERLAAIYGGAGYPVHSASTYTGEGIEEIQTLLREKTTVMAGPSGVGKSSVMNAVSPEARMETGEVSQKIKRGKHTTRHTELFCVGEGTFLLDTPGFSSLAIEGLECSELRWYYPEMEKLEGSCRFQGCVHGKEPDCAVKRAVEDGTISRERYENYLLLYEELKSKKRY</sequence>
<dbReference type="AlphaFoldDB" id="A0A7G9G5T9"/>
<keyword evidence="9 10" id="KW-0342">GTP-binding</keyword>
<dbReference type="InterPro" id="IPR030378">
    <property type="entry name" value="G_CP_dom"/>
</dbReference>
<dbReference type="PANTHER" id="PTHR32120:SF11">
    <property type="entry name" value="SMALL RIBOSOMAL SUBUNIT BIOGENESIS GTPASE RSGA 1, MITOCHONDRIAL-RELATED"/>
    <property type="match status" value="1"/>
</dbReference>
<gene>
    <name evidence="10 13" type="primary">rsgA</name>
    <name evidence="13" type="ORF">H9Q78_03165</name>
</gene>
<dbReference type="Gene3D" id="2.40.50.140">
    <property type="entry name" value="Nucleic acid-binding proteins"/>
    <property type="match status" value="1"/>
</dbReference>
<evidence type="ECO:0000256" key="10">
    <source>
        <dbReference type="HAMAP-Rule" id="MF_01820"/>
    </source>
</evidence>
<feature type="binding site" evidence="10">
    <location>
        <position position="261"/>
    </location>
    <ligand>
        <name>Zn(2+)</name>
        <dbReference type="ChEBI" id="CHEBI:29105"/>
    </ligand>
</feature>
<keyword evidence="8 10" id="KW-0694">RNA-binding</keyword>
<comment type="similarity">
    <text evidence="10">Belongs to the TRAFAC class YlqF/YawG GTPase family. RsgA subfamily.</text>
</comment>
<dbReference type="Gene3D" id="1.10.40.50">
    <property type="entry name" value="Probable gtpase engc, domain 3"/>
    <property type="match status" value="1"/>
</dbReference>
<dbReference type="GO" id="GO:0003924">
    <property type="term" value="F:GTPase activity"/>
    <property type="evidence" value="ECO:0007669"/>
    <property type="project" value="UniProtKB-UniRule"/>
</dbReference>
<keyword evidence="3 10" id="KW-0479">Metal-binding</keyword>
<dbReference type="GO" id="GO:0005737">
    <property type="term" value="C:cytoplasm"/>
    <property type="evidence" value="ECO:0007669"/>
    <property type="project" value="UniProtKB-SubCell"/>
</dbReference>
<evidence type="ECO:0000256" key="7">
    <source>
        <dbReference type="ARBA" id="ARBA00022833"/>
    </source>
</evidence>
<dbReference type="GO" id="GO:0046872">
    <property type="term" value="F:metal ion binding"/>
    <property type="evidence" value="ECO:0007669"/>
    <property type="project" value="UniProtKB-KW"/>
</dbReference>
<dbReference type="SUPFAM" id="SSF50249">
    <property type="entry name" value="Nucleic acid-binding proteins"/>
    <property type="match status" value="1"/>
</dbReference>
<dbReference type="SUPFAM" id="SSF52540">
    <property type="entry name" value="P-loop containing nucleoside triphosphate hydrolases"/>
    <property type="match status" value="1"/>
</dbReference>
<evidence type="ECO:0000256" key="9">
    <source>
        <dbReference type="ARBA" id="ARBA00023134"/>
    </source>
</evidence>
<dbReference type="InterPro" id="IPR004881">
    <property type="entry name" value="Ribosome_biogen_GTPase_RsgA"/>
</dbReference>
<protein>
    <recommendedName>
        <fullName evidence="10">Small ribosomal subunit biogenesis GTPase RsgA</fullName>
        <ecNumber evidence="10">3.6.1.-</ecNumber>
    </recommendedName>
</protein>
<evidence type="ECO:0000256" key="5">
    <source>
        <dbReference type="ARBA" id="ARBA00022741"/>
    </source>
</evidence>
<reference evidence="13 14" key="1">
    <citation type="submission" date="2020-08" db="EMBL/GenBank/DDBJ databases">
        <authorList>
            <person name="Liu C."/>
            <person name="Sun Q."/>
        </authorList>
    </citation>
    <scope>NUCLEOTIDE SEQUENCE [LARGE SCALE GENOMIC DNA]</scope>
    <source>
        <strain evidence="13 14">NSJ-38</strain>
    </source>
</reference>
<evidence type="ECO:0000256" key="3">
    <source>
        <dbReference type="ARBA" id="ARBA00022723"/>
    </source>
</evidence>
<keyword evidence="14" id="KW-1185">Reference proteome</keyword>
<evidence type="ECO:0000313" key="14">
    <source>
        <dbReference type="Proteomes" id="UP000515823"/>
    </source>
</evidence>